<feature type="compositionally biased region" description="Gly residues" evidence="1">
    <location>
        <begin position="125"/>
        <end position="145"/>
    </location>
</feature>
<accession>F8UHU6</accession>
<proteinExistence type="predicted"/>
<reference evidence="2" key="1">
    <citation type="submission" date="2011-04" db="EMBL/GenBank/DDBJ databases">
        <title>Taxonomic and functional metagenomic profiling of the microbial community in the anoxic sediment of a brackish shallow lake (Laguna de Carrizo Central Spain).</title>
        <authorList>
            <consortium name="CONSOLIDER consortium CSD2007-00005"/>
            <person name="Guazzaroni M.-E."/>
            <person name="Richter M."/>
            <person name="Garcia-Salamanca A."/>
            <person name="Yarza P."/>
            <person name="Ferrer M."/>
        </authorList>
    </citation>
    <scope>NUCLEOTIDE SEQUENCE</scope>
</reference>
<feature type="region of interest" description="Disordered" evidence="1">
    <location>
        <begin position="121"/>
        <end position="159"/>
    </location>
</feature>
<name>F8UHU6_9ZZZZ</name>
<evidence type="ECO:0000256" key="1">
    <source>
        <dbReference type="SAM" id="MobiDB-lite"/>
    </source>
</evidence>
<protein>
    <submittedName>
        <fullName evidence="2">Uncharacterized protein</fullName>
    </submittedName>
</protein>
<organism evidence="2">
    <name type="scientific">uncultured microorganism</name>
    <dbReference type="NCBI Taxonomy" id="358574"/>
    <lineage>
        <taxon>unclassified sequences</taxon>
        <taxon>environmental samples</taxon>
    </lineage>
</organism>
<dbReference type="EMBL" id="JF805240">
    <property type="protein sequence ID" value="AEI30603.1"/>
    <property type="molecule type" value="Genomic_DNA"/>
</dbReference>
<gene>
    <name evidence="2" type="ORF">LDC_03238</name>
</gene>
<dbReference type="AlphaFoldDB" id="F8UHU6"/>
<sequence>MQADNTHGFKPEHLRKWWQATRDYLLADLENLPGPAAQCDDERLPPETDTGRKRYTSVLWIGLALAAGTGPTLAFATDAPPLALAAAAQSRPDFSGLWALNAQASDDPLEKLKAAMQTMQPAKGSGRGMGGGSGGQGRGGGMGGGRHGRGSTEGIAGRGEMPSREMSALIADTGSLDITHADPMLLIVDENQQRHRLFTDFRGASVSASGGLRQRVAVAGWEGAALVVESTMSHGLKLVQHYQIDADTGQLVISAVAHPSETRPVPFRLVYDRLKPGVDVKERN</sequence>
<evidence type="ECO:0000313" key="2">
    <source>
        <dbReference type="EMBL" id="AEI30603.1"/>
    </source>
</evidence>